<reference evidence="3" key="2">
    <citation type="journal article" date="2021" name="PeerJ">
        <title>Extensive microbial diversity within the chicken gut microbiome revealed by metagenomics and culture.</title>
        <authorList>
            <person name="Gilroy R."/>
            <person name="Ravi A."/>
            <person name="Getino M."/>
            <person name="Pursley I."/>
            <person name="Horton D.L."/>
            <person name="Alikhan N.F."/>
            <person name="Baker D."/>
            <person name="Gharbi K."/>
            <person name="Hall N."/>
            <person name="Watson M."/>
            <person name="Adriaenssens E.M."/>
            <person name="Foster-Nyarko E."/>
            <person name="Jarju S."/>
            <person name="Secka A."/>
            <person name="Antonio M."/>
            <person name="Oren A."/>
            <person name="Chaudhuri R.R."/>
            <person name="La Ragione R."/>
            <person name="Hildebrand F."/>
            <person name="Pallen M.J."/>
        </authorList>
    </citation>
    <scope>NUCLEOTIDE SEQUENCE</scope>
    <source>
        <strain evidence="3">F6-4510</strain>
    </source>
</reference>
<evidence type="ECO:0000256" key="1">
    <source>
        <dbReference type="ARBA" id="ARBA00004976"/>
    </source>
</evidence>
<dbReference type="InterPro" id="IPR052366">
    <property type="entry name" value="GTP_Pyrophosphokinase"/>
</dbReference>
<feature type="domain" description="RelA/SpoT" evidence="2">
    <location>
        <begin position="71"/>
        <end position="194"/>
    </location>
</feature>
<dbReference type="Pfam" id="PF04607">
    <property type="entry name" value="RelA_SpoT"/>
    <property type="match status" value="1"/>
</dbReference>
<dbReference type="Gene3D" id="3.30.460.10">
    <property type="entry name" value="Beta Polymerase, domain 2"/>
    <property type="match status" value="1"/>
</dbReference>
<dbReference type="SMART" id="SM00954">
    <property type="entry name" value="RelA_SpoT"/>
    <property type="match status" value="1"/>
</dbReference>
<name>A0A9D9DYF1_9FIRM</name>
<comment type="pathway">
    <text evidence="1">Purine metabolism; ppGpp biosynthesis; ppGpp from GTP: step 1/2.</text>
</comment>
<protein>
    <submittedName>
        <fullName evidence="3">GTP pyrophosphokinase family protein</fullName>
    </submittedName>
</protein>
<gene>
    <name evidence="3" type="ORF">IAC55_07205</name>
</gene>
<dbReference type="Proteomes" id="UP000823611">
    <property type="component" value="Unassembled WGS sequence"/>
</dbReference>
<sequence>MENTVIDTEKINIQSTSDIFNEPLFEKFIKDFQEFNLIYNCAIKEVYTKLEVLSEEFQIKRQRNPIEYMKTRVKSVHSAVEKVQRKGFEMSLASIKKNLHDMAGIRVVCSYVNDIYAIADMLTNQTDIKLLEKKDYIKNPKPNGYRSLHLIVEVPVFFSDHSELVKVEVQIRTIAMDFWASLEHKLHYKSNLAKSSLNIKNELKECADIISHTDMKMQSIHEMVEKLEDDTELKKIKI</sequence>
<evidence type="ECO:0000313" key="4">
    <source>
        <dbReference type="Proteomes" id="UP000823611"/>
    </source>
</evidence>
<accession>A0A9D9DYF1</accession>
<dbReference type="Gene3D" id="1.10.287.860">
    <property type="entry name" value="Nucleotidyltransferase"/>
    <property type="match status" value="1"/>
</dbReference>
<dbReference type="InterPro" id="IPR007685">
    <property type="entry name" value="RelA_SpoT"/>
</dbReference>
<dbReference type="InterPro" id="IPR043519">
    <property type="entry name" value="NT_sf"/>
</dbReference>
<dbReference type="PANTHER" id="PTHR47837:SF2">
    <property type="entry name" value="GTP PYROPHOSPHOKINASE YWAC"/>
    <property type="match status" value="1"/>
</dbReference>
<dbReference type="EMBL" id="JADIMX010000133">
    <property type="protein sequence ID" value="MBO8435088.1"/>
    <property type="molecule type" value="Genomic_DNA"/>
</dbReference>
<dbReference type="CDD" id="cd05399">
    <property type="entry name" value="NT_Rel-Spo_like"/>
    <property type="match status" value="1"/>
</dbReference>
<dbReference type="SUPFAM" id="SSF81301">
    <property type="entry name" value="Nucleotidyltransferase"/>
    <property type="match status" value="1"/>
</dbReference>
<dbReference type="GO" id="GO:0015969">
    <property type="term" value="P:guanosine tetraphosphate metabolic process"/>
    <property type="evidence" value="ECO:0007669"/>
    <property type="project" value="InterPro"/>
</dbReference>
<evidence type="ECO:0000313" key="3">
    <source>
        <dbReference type="EMBL" id="MBO8435088.1"/>
    </source>
</evidence>
<proteinExistence type="predicted"/>
<dbReference type="AlphaFoldDB" id="A0A9D9DYF1"/>
<comment type="caution">
    <text evidence="3">The sequence shown here is derived from an EMBL/GenBank/DDBJ whole genome shotgun (WGS) entry which is preliminary data.</text>
</comment>
<evidence type="ECO:0000259" key="2">
    <source>
        <dbReference type="SMART" id="SM00954"/>
    </source>
</evidence>
<organism evidence="3 4">
    <name type="scientific">Candidatus Fimicola merdigallinarum</name>
    <dbReference type="NCBI Taxonomy" id="2840819"/>
    <lineage>
        <taxon>Bacteria</taxon>
        <taxon>Bacillati</taxon>
        <taxon>Bacillota</taxon>
        <taxon>Clostridia</taxon>
        <taxon>Lachnospirales</taxon>
        <taxon>Lachnospiraceae</taxon>
        <taxon>Lachnospiraceae incertae sedis</taxon>
        <taxon>Candidatus Fimicola</taxon>
    </lineage>
</organism>
<reference evidence="3" key="1">
    <citation type="submission" date="2020-10" db="EMBL/GenBank/DDBJ databases">
        <authorList>
            <person name="Gilroy R."/>
        </authorList>
    </citation>
    <scope>NUCLEOTIDE SEQUENCE</scope>
    <source>
        <strain evidence="3">F6-4510</strain>
    </source>
</reference>
<dbReference type="PANTHER" id="PTHR47837">
    <property type="entry name" value="GTP PYROPHOSPHOKINASE YJBM"/>
    <property type="match status" value="1"/>
</dbReference>